<reference evidence="3" key="1">
    <citation type="submission" date="2015-03" db="EMBL/GenBank/DDBJ databases">
        <title>Draft genome sequence of a novel methanotroph (Sn10-6) isolated from flooded ricefield rhizosphere in India.</title>
        <authorList>
            <person name="Pandit P.S."/>
            <person name="Pore S.D."/>
            <person name="Arora P."/>
            <person name="Kapse N.G."/>
            <person name="Dhakephalkar P.K."/>
            <person name="Rahalkar M.C."/>
        </authorList>
    </citation>
    <scope>NUCLEOTIDE SEQUENCE [LARGE SCALE GENOMIC DNA]</scope>
    <source>
        <strain evidence="3">Sn10-6</strain>
    </source>
</reference>
<dbReference type="EMBL" id="LAJX01000283">
    <property type="protein sequence ID" value="KJV05174.1"/>
    <property type="molecule type" value="Genomic_DNA"/>
</dbReference>
<feature type="domain" description="TIR" evidence="1">
    <location>
        <begin position="3"/>
        <end position="86"/>
    </location>
</feature>
<dbReference type="GO" id="GO:0007165">
    <property type="term" value="P:signal transduction"/>
    <property type="evidence" value="ECO:0007669"/>
    <property type="project" value="InterPro"/>
</dbReference>
<keyword evidence="3" id="KW-1185">Reference proteome</keyword>
<evidence type="ECO:0000259" key="1">
    <source>
        <dbReference type="Pfam" id="PF13676"/>
    </source>
</evidence>
<name>A0A0F3II91_9GAMM</name>
<dbReference type="AlphaFoldDB" id="A0A0F3II91"/>
<dbReference type="Gene3D" id="3.40.50.10140">
    <property type="entry name" value="Toll/interleukin-1 receptor homology (TIR) domain"/>
    <property type="match status" value="1"/>
</dbReference>
<organism evidence="2 3">
    <name type="scientific">Methylocucumis oryzae</name>
    <dbReference type="NCBI Taxonomy" id="1632867"/>
    <lineage>
        <taxon>Bacteria</taxon>
        <taxon>Pseudomonadati</taxon>
        <taxon>Pseudomonadota</taxon>
        <taxon>Gammaproteobacteria</taxon>
        <taxon>Methylococcales</taxon>
        <taxon>Methylococcaceae</taxon>
        <taxon>Methylocucumis</taxon>
    </lineage>
</organism>
<gene>
    <name evidence="2" type="ORF">VZ94_20095</name>
</gene>
<dbReference type="RefSeq" id="WP_045780590.1">
    <property type="nucleotide sequence ID" value="NZ_LAJX01000283.1"/>
</dbReference>
<comment type="caution">
    <text evidence="2">The sequence shown here is derived from an EMBL/GenBank/DDBJ whole genome shotgun (WGS) entry which is preliminary data.</text>
</comment>
<dbReference type="InterPro" id="IPR000157">
    <property type="entry name" value="TIR_dom"/>
</dbReference>
<dbReference type="Proteomes" id="UP000033684">
    <property type="component" value="Unassembled WGS sequence"/>
</dbReference>
<proteinExistence type="predicted"/>
<evidence type="ECO:0000313" key="2">
    <source>
        <dbReference type="EMBL" id="KJV05174.1"/>
    </source>
</evidence>
<dbReference type="Pfam" id="PF13676">
    <property type="entry name" value="TIR_2"/>
    <property type="match status" value="1"/>
</dbReference>
<sequence length="151" mass="17604">MPVFLSHKREDKEQTLRIAGYLKQNNVNCYVDVFDPGLQTTDDITKILMERIGQCTHLMAVVSGYTEKSWWVPFEIGVGSEKDRRITSFQLTNVSLPDFLTKWPILKNQNDLDTFIQFYKQDTMVSLSESVGYTKRVYSADQFHRELKARL</sequence>
<evidence type="ECO:0000313" key="3">
    <source>
        <dbReference type="Proteomes" id="UP000033684"/>
    </source>
</evidence>
<reference evidence="2 3" key="2">
    <citation type="journal article" date="2016" name="Microb. Ecol.">
        <title>Genome Characteristics of a Novel Type I Methanotroph (Sn10-6) Isolated from a Flooded Indian Rice Field.</title>
        <authorList>
            <person name="Rahalkar M.C."/>
            <person name="Pandit P.S."/>
            <person name="Dhakephalkar P.K."/>
            <person name="Pore S."/>
            <person name="Arora P."/>
            <person name="Kapse N."/>
        </authorList>
    </citation>
    <scope>NUCLEOTIDE SEQUENCE [LARGE SCALE GENOMIC DNA]</scope>
    <source>
        <strain evidence="2 3">Sn10-6</strain>
    </source>
</reference>
<protein>
    <recommendedName>
        <fullName evidence="1">TIR domain-containing protein</fullName>
    </recommendedName>
</protein>
<accession>A0A0F3II91</accession>
<dbReference type="OrthoDB" id="9810385at2"/>
<dbReference type="SUPFAM" id="SSF52200">
    <property type="entry name" value="Toll/Interleukin receptor TIR domain"/>
    <property type="match status" value="1"/>
</dbReference>
<dbReference type="InterPro" id="IPR035897">
    <property type="entry name" value="Toll_tir_struct_dom_sf"/>
</dbReference>